<gene>
    <name evidence="3" type="ORF">MPUL_45790</name>
</gene>
<dbReference type="InterPro" id="IPR003399">
    <property type="entry name" value="Mce/MlaD"/>
</dbReference>
<sequence length="323" mass="35610">MQSLKSLLRNPIMWGAAALVVTTAVAMVVAMLYVSPPNKTSLTFYTDDAASIRPGDDVRIAGITVGEIKSLALDSNRIRVTARIDRDVFVGDKSQIQVRMLTVVGGYYVNLVSLGREPLGDAPIPLERVVMPYSLVRTLTDATKVSDEVDPKPIRESLDQISRGLEGSNADSLTAIIDAGNALMSIVERQRGQVTKILDLSDEYLRSLNAAKGTLTELVRKVAILQQTLELYGKNFRIAIKGMGDILMAIYPVGVFYDNHRDDFLEKARNFLQKGQMWVDRNGLTVRILKRIQNRVERVLDAQNAPPELLATDMCVPVPGVPC</sequence>
<evidence type="ECO:0000259" key="2">
    <source>
        <dbReference type="Pfam" id="PF02470"/>
    </source>
</evidence>
<evidence type="ECO:0000256" key="1">
    <source>
        <dbReference type="SAM" id="Phobius"/>
    </source>
</evidence>
<dbReference type="AlphaFoldDB" id="A0A7I7URK2"/>
<dbReference type="Proteomes" id="UP000467252">
    <property type="component" value="Chromosome"/>
</dbReference>
<accession>A0A7I7URK2</accession>
<keyword evidence="1" id="KW-0472">Membrane</keyword>
<evidence type="ECO:0000313" key="4">
    <source>
        <dbReference type="Proteomes" id="UP000467252"/>
    </source>
</evidence>
<feature type="domain" description="Mce/MlaD" evidence="2">
    <location>
        <begin position="39"/>
        <end position="112"/>
    </location>
</feature>
<dbReference type="PANTHER" id="PTHR33371:SF4">
    <property type="entry name" value="INTERMEMBRANE PHOSPHOLIPID TRANSPORT SYSTEM BINDING PROTEIN MLAD"/>
    <property type="match status" value="1"/>
</dbReference>
<proteinExistence type="predicted"/>
<organism evidence="3 4">
    <name type="scientific">Mycolicibacterium pulveris</name>
    <name type="common">Mycobacterium pulveris</name>
    <dbReference type="NCBI Taxonomy" id="36813"/>
    <lineage>
        <taxon>Bacteria</taxon>
        <taxon>Bacillati</taxon>
        <taxon>Actinomycetota</taxon>
        <taxon>Actinomycetes</taxon>
        <taxon>Mycobacteriales</taxon>
        <taxon>Mycobacteriaceae</taxon>
        <taxon>Mycolicibacterium</taxon>
    </lineage>
</organism>
<keyword evidence="1" id="KW-0812">Transmembrane</keyword>
<name>A0A7I7URK2_MYCPV</name>
<dbReference type="EMBL" id="AP022599">
    <property type="protein sequence ID" value="BBY83421.1"/>
    <property type="molecule type" value="Genomic_DNA"/>
</dbReference>
<dbReference type="InterPro" id="IPR052336">
    <property type="entry name" value="MlaD_Phospholipid_Transporter"/>
</dbReference>
<keyword evidence="4" id="KW-1185">Reference proteome</keyword>
<dbReference type="RefSeq" id="WP_163904245.1">
    <property type="nucleotide sequence ID" value="NZ_AP022599.1"/>
</dbReference>
<dbReference type="PANTHER" id="PTHR33371">
    <property type="entry name" value="INTERMEMBRANE PHOSPHOLIPID TRANSPORT SYSTEM BINDING PROTEIN MLAD-RELATED"/>
    <property type="match status" value="1"/>
</dbReference>
<keyword evidence="1" id="KW-1133">Transmembrane helix</keyword>
<feature type="transmembrane region" description="Helical" evidence="1">
    <location>
        <begin position="12"/>
        <end position="34"/>
    </location>
</feature>
<dbReference type="Pfam" id="PF02470">
    <property type="entry name" value="MlaD"/>
    <property type="match status" value="1"/>
</dbReference>
<evidence type="ECO:0000313" key="3">
    <source>
        <dbReference type="EMBL" id="BBY83421.1"/>
    </source>
</evidence>
<protein>
    <recommendedName>
        <fullName evidence="2">Mce/MlaD domain-containing protein</fullName>
    </recommendedName>
</protein>
<reference evidence="3 4" key="1">
    <citation type="journal article" date="2019" name="Emerg. Microbes Infect.">
        <title>Comprehensive subspecies identification of 175 nontuberculous mycobacteria species based on 7547 genomic profiles.</title>
        <authorList>
            <person name="Matsumoto Y."/>
            <person name="Kinjo T."/>
            <person name="Motooka D."/>
            <person name="Nabeya D."/>
            <person name="Jung N."/>
            <person name="Uechi K."/>
            <person name="Horii T."/>
            <person name="Iida T."/>
            <person name="Fujita J."/>
            <person name="Nakamura S."/>
        </authorList>
    </citation>
    <scope>NUCLEOTIDE SEQUENCE [LARGE SCALE GENOMIC DNA]</scope>
    <source>
        <strain evidence="3 4">JCM 6370</strain>
    </source>
</reference>